<feature type="non-terminal residue" evidence="7">
    <location>
        <position position="1"/>
    </location>
</feature>
<dbReference type="Pfam" id="PF00702">
    <property type="entry name" value="Hydrolase"/>
    <property type="match status" value="1"/>
</dbReference>
<reference evidence="7" key="1">
    <citation type="submission" date="2018-05" db="EMBL/GenBank/DDBJ databases">
        <title>Draft genome of Mucuna pruriens seed.</title>
        <authorList>
            <person name="Nnadi N.E."/>
            <person name="Vos R."/>
            <person name="Hasami M.H."/>
            <person name="Devisetty U.K."/>
            <person name="Aguiy J.C."/>
        </authorList>
    </citation>
    <scope>NUCLEOTIDE SEQUENCE [LARGE SCALE GENOMIC DNA]</scope>
    <source>
        <strain evidence="7">JCA_2017</strain>
    </source>
</reference>
<dbReference type="InterPro" id="IPR027511">
    <property type="entry name" value="ENOPH1_eukaryotes"/>
</dbReference>
<dbReference type="Gene3D" id="1.10.720.60">
    <property type="match status" value="1"/>
</dbReference>
<evidence type="ECO:0000256" key="4">
    <source>
        <dbReference type="ARBA" id="ARBA00022842"/>
    </source>
</evidence>
<dbReference type="InterPro" id="IPR001303">
    <property type="entry name" value="Aldolase_II/adducin_N"/>
</dbReference>
<dbReference type="PANTHER" id="PTHR20371:SF1">
    <property type="entry name" value="ENOLASE-PHOSPHATASE E1"/>
    <property type="match status" value="1"/>
</dbReference>
<dbReference type="NCBIfam" id="TIGR01691">
    <property type="entry name" value="enolase-ppase"/>
    <property type="match status" value="1"/>
</dbReference>
<dbReference type="SUPFAM" id="SSF53639">
    <property type="entry name" value="AraD/HMP-PK domain-like"/>
    <property type="match status" value="1"/>
</dbReference>
<keyword evidence="1" id="KW-0028">Amino-acid biosynthesis</keyword>
<evidence type="ECO:0000256" key="2">
    <source>
        <dbReference type="ARBA" id="ARBA00022723"/>
    </source>
</evidence>
<keyword evidence="4" id="KW-0460">Magnesium</keyword>
<dbReference type="AlphaFoldDB" id="A0A371I412"/>
<proteinExistence type="inferred from homology"/>
<dbReference type="GO" id="GO:0000287">
    <property type="term" value="F:magnesium ion binding"/>
    <property type="evidence" value="ECO:0007669"/>
    <property type="project" value="InterPro"/>
</dbReference>
<protein>
    <submittedName>
        <fullName evidence="7">Bifunctional methylthioribulose-1-phosphate dehydratase/enolase-phosphatase E1</fullName>
    </submittedName>
</protein>
<dbReference type="Pfam" id="PF00596">
    <property type="entry name" value="Aldolase_II"/>
    <property type="match status" value="1"/>
</dbReference>
<dbReference type="Proteomes" id="UP000257109">
    <property type="component" value="Unassembled WGS sequence"/>
</dbReference>
<evidence type="ECO:0000259" key="6">
    <source>
        <dbReference type="Pfam" id="PF00596"/>
    </source>
</evidence>
<dbReference type="SFLD" id="SFLDS00003">
    <property type="entry name" value="Haloacid_Dehalogenase"/>
    <property type="match status" value="1"/>
</dbReference>
<dbReference type="CDD" id="cd01629">
    <property type="entry name" value="HAD_EP"/>
    <property type="match status" value="1"/>
</dbReference>
<comment type="caution">
    <text evidence="7">The sequence shown here is derived from an EMBL/GenBank/DDBJ whole genome shotgun (WGS) entry which is preliminary data.</text>
</comment>
<dbReference type="GO" id="GO:0043874">
    <property type="term" value="F:acireductone synthase activity"/>
    <property type="evidence" value="ECO:0007669"/>
    <property type="project" value="InterPro"/>
</dbReference>
<evidence type="ECO:0000313" key="8">
    <source>
        <dbReference type="Proteomes" id="UP000257109"/>
    </source>
</evidence>
<name>A0A371I412_MUCPR</name>
<dbReference type="SUPFAM" id="SSF56784">
    <property type="entry name" value="HAD-like"/>
    <property type="match status" value="1"/>
</dbReference>
<dbReference type="InterPro" id="IPR023214">
    <property type="entry name" value="HAD_sf"/>
</dbReference>
<dbReference type="SFLD" id="SFLDF00044">
    <property type="entry name" value="enolase-phosphatase"/>
    <property type="match status" value="1"/>
</dbReference>
<dbReference type="InterPro" id="IPR036409">
    <property type="entry name" value="Aldolase_II/adducin_N_sf"/>
</dbReference>
<dbReference type="Gene3D" id="3.40.50.1000">
    <property type="entry name" value="HAD superfamily/HAD-like"/>
    <property type="match status" value="1"/>
</dbReference>
<evidence type="ECO:0000256" key="5">
    <source>
        <dbReference type="ARBA" id="ARBA00023167"/>
    </source>
</evidence>
<dbReference type="PANTHER" id="PTHR20371">
    <property type="entry name" value="ENOLASE-PHOSPHATASE E1"/>
    <property type="match status" value="1"/>
</dbReference>
<dbReference type="SFLD" id="SFLDG01133">
    <property type="entry name" value="C1.5.4:_Enolase-phosphatase_Li"/>
    <property type="match status" value="1"/>
</dbReference>
<keyword evidence="3" id="KW-0378">Hydrolase</keyword>
<accession>A0A371I412</accession>
<dbReference type="FunFam" id="1.10.720.60:FF:000001">
    <property type="entry name" value="Probable bifunctional methylthioribulose-1-phosphate dehydratase/enolase-phosphatase E1"/>
    <property type="match status" value="1"/>
</dbReference>
<dbReference type="GO" id="GO:0019509">
    <property type="term" value="P:L-methionine salvage from methylthioadenosine"/>
    <property type="evidence" value="ECO:0007669"/>
    <property type="project" value="InterPro"/>
</dbReference>
<dbReference type="HAMAP" id="MF_01681">
    <property type="entry name" value="Salvage_MtnC"/>
    <property type="match status" value="1"/>
</dbReference>
<gene>
    <name evidence="7" type="ORF">CR513_05805</name>
</gene>
<dbReference type="OrthoDB" id="191080at2759"/>
<feature type="domain" description="Class II aldolase/adducin N-terminal" evidence="6">
    <location>
        <begin position="54"/>
        <end position="117"/>
    </location>
</feature>
<dbReference type="EMBL" id="QJKJ01000971">
    <property type="protein sequence ID" value="RDY09781.1"/>
    <property type="molecule type" value="Genomic_DNA"/>
</dbReference>
<evidence type="ECO:0000313" key="7">
    <source>
        <dbReference type="EMBL" id="RDY09781.1"/>
    </source>
</evidence>
<dbReference type="InterPro" id="IPR023943">
    <property type="entry name" value="Enolase-ppase_E1"/>
</dbReference>
<keyword evidence="2" id="KW-0479">Metal-binding</keyword>
<dbReference type="SFLD" id="SFLDG01129">
    <property type="entry name" value="C1.5:_HAD__Beta-PGM__Phosphata"/>
    <property type="match status" value="1"/>
</dbReference>
<evidence type="ECO:0000256" key="1">
    <source>
        <dbReference type="ARBA" id="ARBA00022605"/>
    </source>
</evidence>
<dbReference type="HAMAP" id="MF_03117">
    <property type="entry name" value="Salvage_MtnC_euk"/>
    <property type="match status" value="1"/>
</dbReference>
<keyword evidence="8" id="KW-1185">Reference proteome</keyword>
<dbReference type="InterPro" id="IPR036412">
    <property type="entry name" value="HAD-like_sf"/>
</dbReference>
<dbReference type="Gene3D" id="3.40.225.10">
    <property type="entry name" value="Class II aldolase/adducin N-terminal domain"/>
    <property type="match status" value="1"/>
</dbReference>
<organism evidence="7 8">
    <name type="scientific">Mucuna pruriens</name>
    <name type="common">Velvet bean</name>
    <name type="synonym">Dolichos pruriens</name>
    <dbReference type="NCBI Taxonomy" id="157652"/>
    <lineage>
        <taxon>Eukaryota</taxon>
        <taxon>Viridiplantae</taxon>
        <taxon>Streptophyta</taxon>
        <taxon>Embryophyta</taxon>
        <taxon>Tracheophyta</taxon>
        <taxon>Spermatophyta</taxon>
        <taxon>Magnoliopsida</taxon>
        <taxon>eudicotyledons</taxon>
        <taxon>Gunneridae</taxon>
        <taxon>Pentapetalae</taxon>
        <taxon>rosids</taxon>
        <taxon>fabids</taxon>
        <taxon>Fabales</taxon>
        <taxon>Fabaceae</taxon>
        <taxon>Papilionoideae</taxon>
        <taxon>50 kb inversion clade</taxon>
        <taxon>NPAAA clade</taxon>
        <taxon>indigoferoid/millettioid clade</taxon>
        <taxon>Phaseoleae</taxon>
        <taxon>Mucuna</taxon>
    </lineage>
</organism>
<dbReference type="STRING" id="157652.A0A371I412"/>
<evidence type="ECO:0000256" key="3">
    <source>
        <dbReference type="ARBA" id="ARBA00022801"/>
    </source>
</evidence>
<sequence length="407" mass="45170">MGLSPLVKGLANIESVSISGILNNYRQRNIIRSQRQFITHMEMIKGIKGHGYYDELVVPIIENTAYEYELTESLAKAIEAYPKTTAVLVRNHGIYVWGDSWISAKTQAECYHYLFDAAIKLHQLGLDWSTPNHGPIQSIRSLTIVGKSNALSKTREANGETNPFPHCIVLDIEGTTTPISFVTEVLFPYARQNVGRHLSATFDTPDTQTDIKLLRSQVQSDLEQGVAGAVPIPPDDVGKEGVIAALVTNVEAMIKADRKITALKELQGHMWRTGYENNELKGIVFDDVPEALEKWHALGVKVYIYSSGSRLAQRLIFGHTNHGDLRKYLSGFFDTTVGNKRETRSYVEISESLGVDKPSDILFVTDVYQEATAAKEAGLEVIISIRPGNAPLPEKHGFKIISSFSQI</sequence>
<dbReference type="FunFam" id="3.40.50.1000:FF:000088">
    <property type="entry name" value="Probable bifunctional methylthioribulose-1-phosphate dehydratase/enolase-phosphatase E1"/>
    <property type="match status" value="1"/>
</dbReference>
<keyword evidence="5" id="KW-0486">Methionine biosynthesis</keyword>